<dbReference type="PANTHER" id="PTHR36307:SF1">
    <property type="entry name" value="FLAGELLA BASAL BODY P-RING FORMATION PROTEIN FLGA"/>
    <property type="match status" value="1"/>
</dbReference>
<dbReference type="Proteomes" id="UP001209713">
    <property type="component" value="Unassembled WGS sequence"/>
</dbReference>
<gene>
    <name evidence="3" type="primary">flgA</name>
    <name evidence="3" type="ORF">OFY17_01325</name>
</gene>
<keyword evidence="3" id="KW-0969">Cilium</keyword>
<reference evidence="3 4" key="1">
    <citation type="submission" date="2022-10" db="EMBL/GenBank/DDBJ databases">
        <title>Marinomonas transparenta sp. nov. and Marinomonas sargassi sp. nov., isolated from marine alga (Sargassum natans (L.) Gaillon).</title>
        <authorList>
            <person name="Wang Y."/>
        </authorList>
    </citation>
    <scope>NUCLEOTIDE SEQUENCE [LARGE SCALE GENOMIC DNA]</scope>
    <source>
        <strain evidence="3 4">C2222</strain>
    </source>
</reference>
<keyword evidence="3" id="KW-0282">Flagellum</keyword>
<dbReference type="CDD" id="cd11614">
    <property type="entry name" value="SAF_CpaB_FlgA_like"/>
    <property type="match status" value="1"/>
</dbReference>
<comment type="caution">
    <text evidence="3">The sequence shown here is derived from an EMBL/GenBank/DDBJ whole genome shotgun (WGS) entry which is preliminary data.</text>
</comment>
<dbReference type="PANTHER" id="PTHR36307">
    <property type="entry name" value="FLAGELLA BASAL BODY P-RING FORMATION PROTEIN FLGA"/>
    <property type="match status" value="1"/>
</dbReference>
<keyword evidence="1" id="KW-0574">Periplasm</keyword>
<dbReference type="Pfam" id="PF13144">
    <property type="entry name" value="ChapFlgA"/>
    <property type="match status" value="1"/>
</dbReference>
<dbReference type="InterPro" id="IPR039246">
    <property type="entry name" value="Flagellar_FlgA"/>
</dbReference>
<accession>A0ABT2YNP0</accession>
<feature type="domain" description="Flagella basal body P-ring formation protein FlgA SAF" evidence="2">
    <location>
        <begin position="109"/>
        <end position="228"/>
    </location>
</feature>
<sequence>MLIVRLLIAFLYLQTNLAFAISLQEKVQVFIEDVEIPRLSTIYPNAIINITLNNQATLNYLPTCDDNAIHIQNQRPDAIKRTNYEIKCSSPVWKSYLPVTQSITISAIKTATPINRGQVIDKSNTSIGEVDISNIRGQIFTENNPPYGLIASRNLPLNTFITDSLTDFPRVINKGDSVLITASSGTIVVKMNGIALEHGKKGQQIRVKNTSSGRIVYAKVVTSSEVLVNY</sequence>
<dbReference type="RefSeq" id="WP_263528888.1">
    <property type="nucleotide sequence ID" value="NZ_JAOVZB010000001.1"/>
</dbReference>
<dbReference type="Gene3D" id="2.30.30.760">
    <property type="match status" value="1"/>
</dbReference>
<dbReference type="EMBL" id="JAOVZB010000001">
    <property type="protein sequence ID" value="MCV2401513.1"/>
    <property type="molecule type" value="Genomic_DNA"/>
</dbReference>
<organism evidence="3 4">
    <name type="scientific">Marinomonas sargassi</name>
    <dbReference type="NCBI Taxonomy" id="2984494"/>
    <lineage>
        <taxon>Bacteria</taxon>
        <taxon>Pseudomonadati</taxon>
        <taxon>Pseudomonadota</taxon>
        <taxon>Gammaproteobacteria</taxon>
        <taxon>Oceanospirillales</taxon>
        <taxon>Oceanospirillaceae</taxon>
        <taxon>Marinomonas</taxon>
    </lineage>
</organism>
<keyword evidence="1" id="KW-1005">Bacterial flagellum biogenesis</keyword>
<comment type="similarity">
    <text evidence="1">Belongs to the FlgA family.</text>
</comment>
<dbReference type="Gene3D" id="3.90.1210.10">
    <property type="entry name" value="Antifreeze-like/N-acetylneuraminic acid synthase C-terminal domain"/>
    <property type="match status" value="1"/>
</dbReference>
<dbReference type="InterPro" id="IPR017585">
    <property type="entry name" value="SAF_FlgA"/>
</dbReference>
<name>A0ABT2YNP0_9GAMM</name>
<evidence type="ECO:0000313" key="4">
    <source>
        <dbReference type="Proteomes" id="UP001209713"/>
    </source>
</evidence>
<evidence type="ECO:0000313" key="3">
    <source>
        <dbReference type="EMBL" id="MCV2401513.1"/>
    </source>
</evidence>
<evidence type="ECO:0000256" key="1">
    <source>
        <dbReference type="RuleBase" id="RU362063"/>
    </source>
</evidence>
<dbReference type="NCBIfam" id="TIGR03170">
    <property type="entry name" value="flgA_cterm"/>
    <property type="match status" value="1"/>
</dbReference>
<comment type="function">
    <text evidence="1">Involved in the assembly process of the P-ring formation. It may associate with FlgF on the rod constituting a structure essential for the P-ring assembly or may act as a modulator protein for the P-ring assembly.</text>
</comment>
<protein>
    <recommendedName>
        <fullName evidence="1">Flagella basal body P-ring formation protein FlgA</fullName>
    </recommendedName>
</protein>
<comment type="subcellular location">
    <subcellularLocation>
        <location evidence="1">Periplasm</location>
    </subcellularLocation>
</comment>
<keyword evidence="4" id="KW-1185">Reference proteome</keyword>
<proteinExistence type="inferred from homology"/>
<evidence type="ECO:0000259" key="2">
    <source>
        <dbReference type="Pfam" id="PF13144"/>
    </source>
</evidence>
<keyword evidence="3" id="KW-0966">Cell projection</keyword>